<proteinExistence type="predicted"/>
<keyword evidence="3" id="KW-1185">Reference proteome</keyword>
<dbReference type="InterPro" id="IPR013819">
    <property type="entry name" value="LipOase_C"/>
</dbReference>
<accession>A0AAN9S6P2</accession>
<dbReference type="Proteomes" id="UP001386955">
    <property type="component" value="Unassembled WGS sequence"/>
</dbReference>
<dbReference type="InterPro" id="IPR027433">
    <property type="entry name" value="Lipoxygenase_dom_3"/>
</dbReference>
<evidence type="ECO:0000313" key="2">
    <source>
        <dbReference type="EMBL" id="KAK7390565.1"/>
    </source>
</evidence>
<protein>
    <recommendedName>
        <fullName evidence="1">Lipoxygenase domain-containing protein</fullName>
    </recommendedName>
</protein>
<sequence>MGPRKESVSKDSIFVIQENFEMAPCKDQSPQMLQPDSNVASEYLLPLSPKVNCYFAPSELLARDETFEEIKQDTFSTGRLKALFYNLLPSLAATLSSSNIPFKCFSDIEKLYLGSVGLLADLYSSIGF</sequence>
<evidence type="ECO:0000259" key="1">
    <source>
        <dbReference type="PROSITE" id="PS51393"/>
    </source>
</evidence>
<dbReference type="Pfam" id="PF00305">
    <property type="entry name" value="Lipoxygenase"/>
    <property type="match status" value="1"/>
</dbReference>
<dbReference type="GO" id="GO:0046872">
    <property type="term" value="F:metal ion binding"/>
    <property type="evidence" value="ECO:0007669"/>
    <property type="project" value="InterPro"/>
</dbReference>
<dbReference type="EMBL" id="JAYMYS010000006">
    <property type="protein sequence ID" value="KAK7390565.1"/>
    <property type="molecule type" value="Genomic_DNA"/>
</dbReference>
<dbReference type="AlphaFoldDB" id="A0AAN9S6P2"/>
<reference evidence="2 3" key="1">
    <citation type="submission" date="2024-01" db="EMBL/GenBank/DDBJ databases">
        <title>The genomes of 5 underutilized Papilionoideae crops provide insights into root nodulation and disease resistanc.</title>
        <authorList>
            <person name="Jiang F."/>
        </authorList>
    </citation>
    <scope>NUCLEOTIDE SEQUENCE [LARGE SCALE GENOMIC DNA]</scope>
    <source>
        <strain evidence="2">DUOXIRENSHENG_FW03</strain>
        <tissue evidence="2">Leaves</tissue>
    </source>
</reference>
<gene>
    <name evidence="2" type="ORF">VNO78_25874</name>
</gene>
<name>A0AAN9S6P2_PSOTE</name>
<dbReference type="PROSITE" id="PS51393">
    <property type="entry name" value="LIPOXYGENASE_3"/>
    <property type="match status" value="1"/>
</dbReference>
<comment type="caution">
    <text evidence="2">The sequence shown here is derived from an EMBL/GenBank/DDBJ whole genome shotgun (WGS) entry which is preliminary data.</text>
</comment>
<dbReference type="Gene3D" id="4.10.372.10">
    <property type="entry name" value="Lipoxygenase-1, Domain 3"/>
    <property type="match status" value="1"/>
</dbReference>
<dbReference type="GO" id="GO:0016702">
    <property type="term" value="F:oxidoreductase activity, acting on single donors with incorporation of molecular oxygen, incorporation of two atoms of oxygen"/>
    <property type="evidence" value="ECO:0007669"/>
    <property type="project" value="InterPro"/>
</dbReference>
<evidence type="ECO:0000313" key="3">
    <source>
        <dbReference type="Proteomes" id="UP001386955"/>
    </source>
</evidence>
<organism evidence="2 3">
    <name type="scientific">Psophocarpus tetragonolobus</name>
    <name type="common">Winged bean</name>
    <name type="synonym">Dolichos tetragonolobus</name>
    <dbReference type="NCBI Taxonomy" id="3891"/>
    <lineage>
        <taxon>Eukaryota</taxon>
        <taxon>Viridiplantae</taxon>
        <taxon>Streptophyta</taxon>
        <taxon>Embryophyta</taxon>
        <taxon>Tracheophyta</taxon>
        <taxon>Spermatophyta</taxon>
        <taxon>Magnoliopsida</taxon>
        <taxon>eudicotyledons</taxon>
        <taxon>Gunneridae</taxon>
        <taxon>Pentapetalae</taxon>
        <taxon>rosids</taxon>
        <taxon>fabids</taxon>
        <taxon>Fabales</taxon>
        <taxon>Fabaceae</taxon>
        <taxon>Papilionoideae</taxon>
        <taxon>50 kb inversion clade</taxon>
        <taxon>NPAAA clade</taxon>
        <taxon>indigoferoid/millettioid clade</taxon>
        <taxon>Phaseoleae</taxon>
        <taxon>Psophocarpus</taxon>
    </lineage>
</organism>
<feature type="domain" description="Lipoxygenase" evidence="1">
    <location>
        <begin position="1"/>
        <end position="128"/>
    </location>
</feature>